<dbReference type="PANTHER" id="PTHR46825">
    <property type="entry name" value="D-ALANYL-D-ALANINE-CARBOXYPEPTIDASE/ENDOPEPTIDASE AMPH"/>
    <property type="match status" value="1"/>
</dbReference>
<feature type="domain" description="Beta-lactamase-related" evidence="2">
    <location>
        <begin position="58"/>
        <end position="373"/>
    </location>
</feature>
<reference evidence="3 4" key="1">
    <citation type="submission" date="2017-07" db="EMBL/GenBank/DDBJ databases">
        <title>Amycolatopsis alba DSM 44262 Genome sequencing and assembly.</title>
        <authorList>
            <person name="Kaur N."/>
            <person name="Mayilraj S."/>
        </authorList>
    </citation>
    <scope>NUCLEOTIDE SEQUENCE [LARGE SCALE GENOMIC DNA]</scope>
    <source>
        <strain evidence="3 4">DSM 44262</strain>
    </source>
</reference>
<dbReference type="AlphaFoldDB" id="A0A229S7H4"/>
<keyword evidence="4" id="KW-1185">Reference proteome</keyword>
<dbReference type="InterPro" id="IPR050491">
    <property type="entry name" value="AmpC-like"/>
</dbReference>
<evidence type="ECO:0000313" key="3">
    <source>
        <dbReference type="EMBL" id="OXM54887.1"/>
    </source>
</evidence>
<protein>
    <submittedName>
        <fullName evidence="3">Serine hydrolase</fullName>
    </submittedName>
</protein>
<feature type="region of interest" description="Disordered" evidence="1">
    <location>
        <begin position="83"/>
        <end position="105"/>
    </location>
</feature>
<sequence>MGPGRPGSVSRDEGVLFLRSSIRRAGAVVLSMTVLIGLTGPGPANASAAADSGRGTVRQAMAGLVATGTAGVQVRLHDDRGDWTGSAGERELGRHRSPSTDGKFRAGSTTKTFVATVVLQLVGEGKLELDAPVDRYLPRFGLDRRITVRMLLQHTSGLFDYIGDTSPDGATFEPGIPLVGKEGVANRFHRYLPDELVRLSLAKPARFAPGTQWRYSNTNYVLAGLLVEQATSTSYATQVERRILQPLRMHDTSLPGARTTIPGDHAHAYQAYQDNRRLTTVDVTRQSTTWAWAAGEIVSTTKDLDRFITALTGGKLLSPELYAEMRRMREAGSANRQYGLGLAQYRLAPDCVVVGHVGEIPGYKTYLLSTPDGSRRLELSATQGALDYQDKAGQEKVEKAEGKLVVAALCG</sequence>
<dbReference type="Proteomes" id="UP000215563">
    <property type="component" value="Unassembled WGS sequence"/>
</dbReference>
<dbReference type="GO" id="GO:0016787">
    <property type="term" value="F:hydrolase activity"/>
    <property type="evidence" value="ECO:0007669"/>
    <property type="project" value="UniProtKB-KW"/>
</dbReference>
<proteinExistence type="predicted"/>
<dbReference type="PANTHER" id="PTHR46825:SF7">
    <property type="entry name" value="D-ALANYL-D-ALANINE CARBOXYPEPTIDASE"/>
    <property type="match status" value="1"/>
</dbReference>
<dbReference type="InterPro" id="IPR001466">
    <property type="entry name" value="Beta-lactam-related"/>
</dbReference>
<keyword evidence="3" id="KW-0378">Hydrolase</keyword>
<evidence type="ECO:0000313" key="4">
    <source>
        <dbReference type="Proteomes" id="UP000215563"/>
    </source>
</evidence>
<dbReference type="Gene3D" id="3.40.710.10">
    <property type="entry name" value="DD-peptidase/beta-lactamase superfamily"/>
    <property type="match status" value="1"/>
</dbReference>
<accession>A0A229S7H4</accession>
<dbReference type="SUPFAM" id="SSF56601">
    <property type="entry name" value="beta-lactamase/transpeptidase-like"/>
    <property type="match status" value="1"/>
</dbReference>
<feature type="compositionally biased region" description="Basic and acidic residues" evidence="1">
    <location>
        <begin position="83"/>
        <end position="94"/>
    </location>
</feature>
<dbReference type="EMBL" id="NMQU01000008">
    <property type="protein sequence ID" value="OXM54887.1"/>
    <property type="molecule type" value="Genomic_DNA"/>
</dbReference>
<gene>
    <name evidence="3" type="ORF">CFP75_01705</name>
</gene>
<evidence type="ECO:0000256" key="1">
    <source>
        <dbReference type="SAM" id="MobiDB-lite"/>
    </source>
</evidence>
<name>A0A229S7H4_AMYAL</name>
<dbReference type="Pfam" id="PF00144">
    <property type="entry name" value="Beta-lactamase"/>
    <property type="match status" value="1"/>
</dbReference>
<evidence type="ECO:0000259" key="2">
    <source>
        <dbReference type="Pfam" id="PF00144"/>
    </source>
</evidence>
<organism evidence="3 4">
    <name type="scientific">Amycolatopsis alba DSM 44262</name>
    <dbReference type="NCBI Taxonomy" id="1125972"/>
    <lineage>
        <taxon>Bacteria</taxon>
        <taxon>Bacillati</taxon>
        <taxon>Actinomycetota</taxon>
        <taxon>Actinomycetes</taxon>
        <taxon>Pseudonocardiales</taxon>
        <taxon>Pseudonocardiaceae</taxon>
        <taxon>Amycolatopsis</taxon>
    </lineage>
</organism>
<comment type="caution">
    <text evidence="3">The sequence shown here is derived from an EMBL/GenBank/DDBJ whole genome shotgun (WGS) entry which is preliminary data.</text>
</comment>
<dbReference type="InterPro" id="IPR012338">
    <property type="entry name" value="Beta-lactam/transpept-like"/>
</dbReference>